<organism evidence="1 2">
    <name type="scientific">Nepenthes gracilis</name>
    <name type="common">Slender pitcher plant</name>
    <dbReference type="NCBI Taxonomy" id="150966"/>
    <lineage>
        <taxon>Eukaryota</taxon>
        <taxon>Viridiplantae</taxon>
        <taxon>Streptophyta</taxon>
        <taxon>Embryophyta</taxon>
        <taxon>Tracheophyta</taxon>
        <taxon>Spermatophyta</taxon>
        <taxon>Magnoliopsida</taxon>
        <taxon>eudicotyledons</taxon>
        <taxon>Gunneridae</taxon>
        <taxon>Pentapetalae</taxon>
        <taxon>Caryophyllales</taxon>
        <taxon>Nepenthaceae</taxon>
        <taxon>Nepenthes</taxon>
    </lineage>
</organism>
<gene>
    <name evidence="1" type="ORF">Nepgr_010370</name>
</gene>
<proteinExistence type="predicted"/>
<reference evidence="1" key="1">
    <citation type="submission" date="2023-05" db="EMBL/GenBank/DDBJ databases">
        <title>Nepenthes gracilis genome sequencing.</title>
        <authorList>
            <person name="Fukushima K."/>
        </authorList>
    </citation>
    <scope>NUCLEOTIDE SEQUENCE</scope>
    <source>
        <strain evidence="1">SING2019-196</strain>
    </source>
</reference>
<dbReference type="EMBL" id="BSYO01000008">
    <property type="protein sequence ID" value="GMH08530.1"/>
    <property type="molecule type" value="Genomic_DNA"/>
</dbReference>
<evidence type="ECO:0000313" key="1">
    <source>
        <dbReference type="EMBL" id="GMH08530.1"/>
    </source>
</evidence>
<accession>A0AAD3SCY1</accession>
<evidence type="ECO:0000313" key="2">
    <source>
        <dbReference type="Proteomes" id="UP001279734"/>
    </source>
</evidence>
<protein>
    <submittedName>
        <fullName evidence="1">Uncharacterized protein</fullName>
    </submittedName>
</protein>
<keyword evidence="2" id="KW-1185">Reference proteome</keyword>
<name>A0AAD3SCY1_NEPGR</name>
<comment type="caution">
    <text evidence="1">The sequence shown here is derived from an EMBL/GenBank/DDBJ whole genome shotgun (WGS) entry which is preliminary data.</text>
</comment>
<dbReference type="Proteomes" id="UP001279734">
    <property type="component" value="Unassembled WGS sequence"/>
</dbReference>
<dbReference type="AlphaFoldDB" id="A0AAD3SCY1"/>
<sequence>MAAAPILPSSLLGQKIESRFCKYVDTINEIEGSGSPGLWSATVDVKQAVKIGSVISQLDAVLFAANPLMQFIDGGSFVSLNAAVPAEGWSFCLDREAECNLMQLGSLLSISVVVY</sequence>